<dbReference type="Pfam" id="PF02518">
    <property type="entry name" value="HATPase_c"/>
    <property type="match status" value="1"/>
</dbReference>
<dbReference type="AlphaFoldDB" id="A0A8I0DP81"/>
<evidence type="ECO:0000313" key="20">
    <source>
        <dbReference type="Proteomes" id="UP000662088"/>
    </source>
</evidence>
<keyword evidence="13" id="KW-0902">Two-component regulatory system</keyword>
<comment type="subcellular location">
    <subcellularLocation>
        <location evidence="2">Cell membrane</location>
    </subcellularLocation>
    <subcellularLocation>
        <location evidence="3">Membrane raft</location>
        <topology evidence="3">Multi-pass membrane protein</topology>
    </subcellularLocation>
</comment>
<protein>
    <recommendedName>
        <fullName evidence="4">histidine kinase</fullName>
        <ecNumber evidence="4">2.7.13.3</ecNumber>
    </recommendedName>
</protein>
<dbReference type="InterPro" id="IPR003660">
    <property type="entry name" value="HAMP_dom"/>
</dbReference>
<dbReference type="GO" id="GO:0007234">
    <property type="term" value="P:osmosensory signaling via phosphorelay pathway"/>
    <property type="evidence" value="ECO:0007669"/>
    <property type="project" value="TreeGrafter"/>
</dbReference>
<evidence type="ECO:0000256" key="6">
    <source>
        <dbReference type="ARBA" id="ARBA00022553"/>
    </source>
</evidence>
<keyword evidence="10" id="KW-0418">Kinase</keyword>
<dbReference type="EC" id="2.7.13.3" evidence="4"/>
<sequence>MKKRIIASILITVVFAIAILSSVFFAVVNIKEVDRTKEILSLYNKLITYDLQKGNDDFSEYKINNQEIRVSIIDKEGQVLYDSLGEIIDNHVNREEVVEAFDKGVSSLVRFSDTVGKDLVYYATRIDDNTVIRTSAQMSDTKLITSKSSKYFLLIIIGVVVISIVLCEKLVKIIVQPVRELEEVTQKIANGDLNKRAVIYYNDEIGSLAKTFNEMADMLEIKISDSLDKQNKLEAILESMESGVIAITAAGKVMLINPYAKSLFGIGEDIIGKNISNYIIDHDFLSFIRDVMDIDAKEIKLFHPFEREIKVKKAPIIGQRGSEIGIVISIQDITDIKRLENMRSQFVANVSHELKTPLTSIKGFSETLRIVDDENTKNKFLDIIDKETDRLTLLIDDILILSNIENMNKLSNEKFNPNEVVEDVINMIKKEAAKKNISIEVEKKFNGLLVGDKDKFYQVVLNLTTNSIKYSNENGNVKIFTNKSKDKFVLMVKDDGIGIPKEDLPRIFERFYIVDKSRTSKSTGLGLAIVKHIVKLFNGEIFVESEVGKGSKFTVISKNVYCE</sequence>
<feature type="domain" description="PAS" evidence="17">
    <location>
        <begin position="229"/>
        <end position="269"/>
    </location>
</feature>
<dbReference type="GO" id="GO:0030295">
    <property type="term" value="F:protein kinase activator activity"/>
    <property type="evidence" value="ECO:0007669"/>
    <property type="project" value="TreeGrafter"/>
</dbReference>
<dbReference type="InterPro" id="IPR036890">
    <property type="entry name" value="HATPase_C_sf"/>
</dbReference>
<dbReference type="Pfam" id="PF00672">
    <property type="entry name" value="HAMP"/>
    <property type="match status" value="1"/>
</dbReference>
<dbReference type="EMBL" id="JACOOQ010000007">
    <property type="protein sequence ID" value="MBC5639941.1"/>
    <property type="molecule type" value="Genomic_DNA"/>
</dbReference>
<keyword evidence="20" id="KW-1185">Reference proteome</keyword>
<dbReference type="RefSeq" id="WP_186834942.1">
    <property type="nucleotide sequence ID" value="NZ_JACOOQ010000007.1"/>
</dbReference>
<dbReference type="SUPFAM" id="SSF47384">
    <property type="entry name" value="Homodimeric domain of signal transducing histidine kinase"/>
    <property type="match status" value="1"/>
</dbReference>
<dbReference type="CDD" id="cd00082">
    <property type="entry name" value="HisKA"/>
    <property type="match status" value="1"/>
</dbReference>
<evidence type="ECO:0000256" key="11">
    <source>
        <dbReference type="ARBA" id="ARBA00022840"/>
    </source>
</evidence>
<dbReference type="InterPro" id="IPR003661">
    <property type="entry name" value="HisK_dim/P_dom"/>
</dbReference>
<feature type="domain" description="Histidine kinase" evidence="16">
    <location>
        <begin position="349"/>
        <end position="555"/>
    </location>
</feature>
<dbReference type="GO" id="GO:0000155">
    <property type="term" value="F:phosphorelay sensor kinase activity"/>
    <property type="evidence" value="ECO:0007669"/>
    <property type="project" value="InterPro"/>
</dbReference>
<dbReference type="PROSITE" id="PS50112">
    <property type="entry name" value="PAS"/>
    <property type="match status" value="1"/>
</dbReference>
<evidence type="ECO:0000256" key="1">
    <source>
        <dbReference type="ARBA" id="ARBA00000085"/>
    </source>
</evidence>
<dbReference type="FunFam" id="1.10.287.130:FF:000001">
    <property type="entry name" value="Two-component sensor histidine kinase"/>
    <property type="match status" value="1"/>
</dbReference>
<dbReference type="Pfam" id="PF00989">
    <property type="entry name" value="PAS"/>
    <property type="match status" value="1"/>
</dbReference>
<dbReference type="SUPFAM" id="SSF55874">
    <property type="entry name" value="ATPase domain of HSP90 chaperone/DNA topoisomerase II/histidine kinase"/>
    <property type="match status" value="1"/>
</dbReference>
<name>A0A8I0DP81_9CLOT</name>
<dbReference type="InterPro" id="IPR013767">
    <property type="entry name" value="PAS_fold"/>
</dbReference>
<dbReference type="PANTHER" id="PTHR42878:SF7">
    <property type="entry name" value="SENSOR HISTIDINE KINASE GLRK"/>
    <property type="match status" value="1"/>
</dbReference>
<evidence type="ECO:0000256" key="9">
    <source>
        <dbReference type="ARBA" id="ARBA00022741"/>
    </source>
</evidence>
<dbReference type="CDD" id="cd06225">
    <property type="entry name" value="HAMP"/>
    <property type="match status" value="1"/>
</dbReference>
<evidence type="ECO:0000256" key="10">
    <source>
        <dbReference type="ARBA" id="ARBA00022777"/>
    </source>
</evidence>
<keyword evidence="8 15" id="KW-0812">Transmembrane</keyword>
<dbReference type="GO" id="GO:0045121">
    <property type="term" value="C:membrane raft"/>
    <property type="evidence" value="ECO:0007669"/>
    <property type="project" value="UniProtKB-SubCell"/>
</dbReference>
<evidence type="ECO:0000256" key="7">
    <source>
        <dbReference type="ARBA" id="ARBA00022679"/>
    </source>
</evidence>
<reference evidence="19" key="1">
    <citation type="submission" date="2020-08" db="EMBL/GenBank/DDBJ databases">
        <title>Genome public.</title>
        <authorList>
            <person name="Liu C."/>
            <person name="Sun Q."/>
        </authorList>
    </citation>
    <scope>NUCLEOTIDE SEQUENCE</scope>
    <source>
        <strain evidence="19">NSJ-42</strain>
    </source>
</reference>
<feature type="transmembrane region" description="Helical" evidence="15">
    <location>
        <begin position="151"/>
        <end position="171"/>
    </location>
</feature>
<dbReference type="SMART" id="SM00091">
    <property type="entry name" value="PAS"/>
    <property type="match status" value="1"/>
</dbReference>
<proteinExistence type="predicted"/>
<evidence type="ECO:0000256" key="4">
    <source>
        <dbReference type="ARBA" id="ARBA00012438"/>
    </source>
</evidence>
<feature type="domain" description="HAMP" evidence="18">
    <location>
        <begin position="172"/>
        <end position="224"/>
    </location>
</feature>
<dbReference type="CDD" id="cd00130">
    <property type="entry name" value="PAS"/>
    <property type="match status" value="1"/>
</dbReference>
<evidence type="ECO:0000256" key="13">
    <source>
        <dbReference type="ARBA" id="ARBA00023012"/>
    </source>
</evidence>
<dbReference type="PROSITE" id="PS50885">
    <property type="entry name" value="HAMP"/>
    <property type="match status" value="1"/>
</dbReference>
<dbReference type="PANTHER" id="PTHR42878">
    <property type="entry name" value="TWO-COMPONENT HISTIDINE KINASE"/>
    <property type="match status" value="1"/>
</dbReference>
<evidence type="ECO:0000259" key="16">
    <source>
        <dbReference type="PROSITE" id="PS50109"/>
    </source>
</evidence>
<gene>
    <name evidence="19" type="ORF">H8R92_05745</name>
</gene>
<dbReference type="SMART" id="SM00304">
    <property type="entry name" value="HAMP"/>
    <property type="match status" value="1"/>
</dbReference>
<dbReference type="InterPro" id="IPR035965">
    <property type="entry name" value="PAS-like_dom_sf"/>
</dbReference>
<dbReference type="InterPro" id="IPR005467">
    <property type="entry name" value="His_kinase_dom"/>
</dbReference>
<dbReference type="SUPFAM" id="SSF158472">
    <property type="entry name" value="HAMP domain-like"/>
    <property type="match status" value="1"/>
</dbReference>
<dbReference type="GO" id="GO:0006355">
    <property type="term" value="P:regulation of DNA-templated transcription"/>
    <property type="evidence" value="ECO:0007669"/>
    <property type="project" value="InterPro"/>
</dbReference>
<evidence type="ECO:0000256" key="5">
    <source>
        <dbReference type="ARBA" id="ARBA00022475"/>
    </source>
</evidence>
<evidence type="ECO:0000256" key="8">
    <source>
        <dbReference type="ARBA" id="ARBA00022692"/>
    </source>
</evidence>
<dbReference type="PRINTS" id="PR00344">
    <property type="entry name" value="BCTRLSENSOR"/>
</dbReference>
<keyword evidence="9" id="KW-0547">Nucleotide-binding</keyword>
<dbReference type="GO" id="GO:0005886">
    <property type="term" value="C:plasma membrane"/>
    <property type="evidence" value="ECO:0007669"/>
    <property type="project" value="UniProtKB-SubCell"/>
</dbReference>
<dbReference type="Gene3D" id="1.10.287.130">
    <property type="match status" value="1"/>
</dbReference>
<evidence type="ECO:0000256" key="3">
    <source>
        <dbReference type="ARBA" id="ARBA00004314"/>
    </source>
</evidence>
<dbReference type="Gene3D" id="3.30.565.10">
    <property type="entry name" value="Histidine kinase-like ATPase, C-terminal domain"/>
    <property type="match status" value="1"/>
</dbReference>
<dbReference type="FunFam" id="3.30.565.10:FF:000023">
    <property type="entry name" value="PAS domain-containing sensor histidine kinase"/>
    <property type="match status" value="1"/>
</dbReference>
<dbReference type="Gene3D" id="3.30.450.20">
    <property type="entry name" value="PAS domain"/>
    <property type="match status" value="1"/>
</dbReference>
<dbReference type="SUPFAM" id="SSF55785">
    <property type="entry name" value="PYP-like sensor domain (PAS domain)"/>
    <property type="match status" value="1"/>
</dbReference>
<keyword evidence="6" id="KW-0597">Phosphoprotein</keyword>
<keyword evidence="5" id="KW-1003">Cell membrane</keyword>
<evidence type="ECO:0000256" key="14">
    <source>
        <dbReference type="ARBA" id="ARBA00023136"/>
    </source>
</evidence>
<dbReference type="InterPro" id="IPR036097">
    <property type="entry name" value="HisK_dim/P_sf"/>
</dbReference>
<dbReference type="Proteomes" id="UP000662088">
    <property type="component" value="Unassembled WGS sequence"/>
</dbReference>
<keyword evidence="11" id="KW-0067">ATP-binding</keyword>
<organism evidence="19 20">
    <name type="scientific">Clostridium lentum</name>
    <dbReference type="NCBI Taxonomy" id="2763037"/>
    <lineage>
        <taxon>Bacteria</taxon>
        <taxon>Bacillati</taxon>
        <taxon>Bacillota</taxon>
        <taxon>Clostridia</taxon>
        <taxon>Eubacteriales</taxon>
        <taxon>Clostridiaceae</taxon>
        <taxon>Clostridium</taxon>
    </lineage>
</organism>
<evidence type="ECO:0000313" key="19">
    <source>
        <dbReference type="EMBL" id="MBC5639941.1"/>
    </source>
</evidence>
<dbReference type="SMART" id="SM00387">
    <property type="entry name" value="HATPase_c"/>
    <property type="match status" value="1"/>
</dbReference>
<accession>A0A8I0DP81</accession>
<evidence type="ECO:0000256" key="2">
    <source>
        <dbReference type="ARBA" id="ARBA00004236"/>
    </source>
</evidence>
<dbReference type="InterPro" id="IPR050351">
    <property type="entry name" value="BphY/WalK/GraS-like"/>
</dbReference>
<dbReference type="CDD" id="cd00075">
    <property type="entry name" value="HATPase"/>
    <property type="match status" value="1"/>
</dbReference>
<dbReference type="GO" id="GO:0000156">
    <property type="term" value="F:phosphorelay response regulator activity"/>
    <property type="evidence" value="ECO:0007669"/>
    <property type="project" value="TreeGrafter"/>
</dbReference>
<evidence type="ECO:0000256" key="12">
    <source>
        <dbReference type="ARBA" id="ARBA00022989"/>
    </source>
</evidence>
<dbReference type="SMART" id="SM00388">
    <property type="entry name" value="HisKA"/>
    <property type="match status" value="1"/>
</dbReference>
<feature type="transmembrane region" description="Helical" evidence="15">
    <location>
        <begin position="6"/>
        <end position="28"/>
    </location>
</feature>
<evidence type="ECO:0000259" key="18">
    <source>
        <dbReference type="PROSITE" id="PS50885"/>
    </source>
</evidence>
<dbReference type="InterPro" id="IPR000014">
    <property type="entry name" value="PAS"/>
</dbReference>
<dbReference type="GO" id="GO:0005524">
    <property type="term" value="F:ATP binding"/>
    <property type="evidence" value="ECO:0007669"/>
    <property type="project" value="UniProtKB-KW"/>
</dbReference>
<evidence type="ECO:0000256" key="15">
    <source>
        <dbReference type="SAM" id="Phobius"/>
    </source>
</evidence>
<keyword evidence="12 15" id="KW-1133">Transmembrane helix</keyword>
<keyword evidence="14 15" id="KW-0472">Membrane</keyword>
<evidence type="ECO:0000259" key="17">
    <source>
        <dbReference type="PROSITE" id="PS50112"/>
    </source>
</evidence>
<dbReference type="Gene3D" id="6.10.340.10">
    <property type="match status" value="1"/>
</dbReference>
<comment type="caution">
    <text evidence="19">The sequence shown here is derived from an EMBL/GenBank/DDBJ whole genome shotgun (WGS) entry which is preliminary data.</text>
</comment>
<dbReference type="PROSITE" id="PS50109">
    <property type="entry name" value="HIS_KIN"/>
    <property type="match status" value="1"/>
</dbReference>
<dbReference type="InterPro" id="IPR004358">
    <property type="entry name" value="Sig_transdc_His_kin-like_C"/>
</dbReference>
<comment type="catalytic activity">
    <reaction evidence="1">
        <text>ATP + protein L-histidine = ADP + protein N-phospho-L-histidine.</text>
        <dbReference type="EC" id="2.7.13.3"/>
    </reaction>
</comment>
<dbReference type="Pfam" id="PF00512">
    <property type="entry name" value="HisKA"/>
    <property type="match status" value="1"/>
</dbReference>
<dbReference type="InterPro" id="IPR003594">
    <property type="entry name" value="HATPase_dom"/>
</dbReference>
<dbReference type="NCBIfam" id="TIGR00229">
    <property type="entry name" value="sensory_box"/>
    <property type="match status" value="1"/>
</dbReference>
<keyword evidence="7" id="KW-0808">Transferase</keyword>